<dbReference type="RefSeq" id="WP_053434673.1">
    <property type="nucleotide sequence ID" value="NZ_LGUF01000007.1"/>
</dbReference>
<dbReference type="Proteomes" id="UP000037109">
    <property type="component" value="Unassembled WGS sequence"/>
</dbReference>
<dbReference type="PATRIC" id="fig|1459.3.peg.2387"/>
<gene>
    <name evidence="2" type="ORF">AF332_11165</name>
</gene>
<organism evidence="2 3">
    <name type="scientific">Sporosarcina globispora</name>
    <name type="common">Bacillus globisporus</name>
    <dbReference type="NCBI Taxonomy" id="1459"/>
    <lineage>
        <taxon>Bacteria</taxon>
        <taxon>Bacillati</taxon>
        <taxon>Bacillota</taxon>
        <taxon>Bacilli</taxon>
        <taxon>Bacillales</taxon>
        <taxon>Caryophanaceae</taxon>
        <taxon>Sporosarcina</taxon>
    </lineage>
</organism>
<accession>A0A0M0GBP3</accession>
<evidence type="ECO:0000313" key="3">
    <source>
        <dbReference type="Proteomes" id="UP000037109"/>
    </source>
</evidence>
<comment type="caution">
    <text evidence="2">The sequence shown here is derived from an EMBL/GenBank/DDBJ whole genome shotgun (WGS) entry which is preliminary data.</text>
</comment>
<protein>
    <submittedName>
        <fullName evidence="2">Uncharacterized protein</fullName>
    </submittedName>
</protein>
<dbReference type="STRING" id="1459.AF332_11165"/>
<proteinExistence type="predicted"/>
<reference evidence="3" key="1">
    <citation type="submission" date="2015-07" db="EMBL/GenBank/DDBJ databases">
        <title>Fjat-10036 dsm4.</title>
        <authorList>
            <person name="Liu B."/>
            <person name="Wang J."/>
            <person name="Zhu Y."/>
            <person name="Liu G."/>
            <person name="Chen Q."/>
            <person name="Chen Z."/>
            <person name="Lan J."/>
            <person name="Che J."/>
            <person name="Ge C."/>
            <person name="Shi H."/>
            <person name="Pan Z."/>
            <person name="Liu X."/>
        </authorList>
    </citation>
    <scope>NUCLEOTIDE SEQUENCE [LARGE SCALE GENOMIC DNA]</scope>
    <source>
        <strain evidence="3">DSM 4</strain>
    </source>
</reference>
<evidence type="ECO:0000256" key="1">
    <source>
        <dbReference type="SAM" id="Coils"/>
    </source>
</evidence>
<evidence type="ECO:0000313" key="2">
    <source>
        <dbReference type="EMBL" id="KON87330.1"/>
    </source>
</evidence>
<dbReference type="AlphaFoldDB" id="A0A0M0GBP3"/>
<sequence length="105" mass="11955">MKILLYDANKTVIDVIDNVQKPYVEDDNIFWVEGSLLGVKVQYSIVDDTVEVIKGDTMTEEIINSDKKSECISEKDRLTQENAELRSRLEIAELAIISLMDSMPM</sequence>
<keyword evidence="1" id="KW-0175">Coiled coil</keyword>
<name>A0A0M0GBP3_SPOGL</name>
<dbReference type="EMBL" id="LGUF01000007">
    <property type="protein sequence ID" value="KON87330.1"/>
    <property type="molecule type" value="Genomic_DNA"/>
</dbReference>
<keyword evidence="3" id="KW-1185">Reference proteome</keyword>
<feature type="coiled-coil region" evidence="1">
    <location>
        <begin position="68"/>
        <end position="95"/>
    </location>
</feature>